<feature type="domain" description="Rho-GAP" evidence="4">
    <location>
        <begin position="679"/>
        <end position="869"/>
    </location>
</feature>
<evidence type="ECO:0000259" key="3">
    <source>
        <dbReference type="PROSITE" id="PS50003"/>
    </source>
</evidence>
<evidence type="ECO:0008006" key="7">
    <source>
        <dbReference type="Google" id="ProtNLM"/>
    </source>
</evidence>
<dbReference type="PANTHER" id="PTHR45899">
    <property type="entry name" value="RHO GTPASE ACTIVATING PROTEIN AT 15B, ISOFORM C"/>
    <property type="match status" value="1"/>
</dbReference>
<dbReference type="Gene3D" id="1.10.555.10">
    <property type="entry name" value="Rho GTPase activation protein"/>
    <property type="match status" value="1"/>
</dbReference>
<feature type="domain" description="PH" evidence="3">
    <location>
        <begin position="453"/>
        <end position="564"/>
    </location>
</feature>
<dbReference type="CDD" id="cd17113">
    <property type="entry name" value="RA_ARAPs"/>
    <property type="match status" value="1"/>
</dbReference>
<feature type="region of interest" description="Disordered" evidence="2">
    <location>
        <begin position="1"/>
        <end position="60"/>
    </location>
</feature>
<dbReference type="InterPro" id="IPR000198">
    <property type="entry name" value="RhoGAP_dom"/>
</dbReference>
<dbReference type="SUPFAM" id="SSF54236">
    <property type="entry name" value="Ubiquitin-like"/>
    <property type="match status" value="1"/>
</dbReference>
<dbReference type="Pfam" id="PF00620">
    <property type="entry name" value="RhoGAP"/>
    <property type="match status" value="1"/>
</dbReference>
<evidence type="ECO:0000313" key="6">
    <source>
        <dbReference type="Proteomes" id="UP001516400"/>
    </source>
</evidence>
<dbReference type="Proteomes" id="UP001516400">
    <property type="component" value="Unassembled WGS sequence"/>
</dbReference>
<evidence type="ECO:0000256" key="1">
    <source>
        <dbReference type="ARBA" id="ARBA00022468"/>
    </source>
</evidence>
<feature type="compositionally biased region" description="Acidic residues" evidence="2">
    <location>
        <begin position="100"/>
        <end position="111"/>
    </location>
</feature>
<dbReference type="PANTHER" id="PTHR45899:SF2">
    <property type="entry name" value="RHO GTPASE ACTIVATING PROTEIN AT 15B, ISOFORM C"/>
    <property type="match status" value="1"/>
</dbReference>
<evidence type="ECO:0000256" key="2">
    <source>
        <dbReference type="SAM" id="MobiDB-lite"/>
    </source>
</evidence>
<dbReference type="InterPro" id="IPR008936">
    <property type="entry name" value="Rho_GTPase_activation_prot"/>
</dbReference>
<dbReference type="InterPro" id="IPR011993">
    <property type="entry name" value="PH-like_dom_sf"/>
</dbReference>
<comment type="caution">
    <text evidence="5">The sequence shown here is derived from an EMBL/GenBank/DDBJ whole genome shotgun (WGS) entry which is preliminary data.</text>
</comment>
<gene>
    <name evidence="5" type="ORF">HHI36_019024</name>
</gene>
<dbReference type="GO" id="GO:0071944">
    <property type="term" value="C:cell periphery"/>
    <property type="evidence" value="ECO:0007669"/>
    <property type="project" value="UniProtKB-ARBA"/>
</dbReference>
<dbReference type="InterPro" id="IPR029071">
    <property type="entry name" value="Ubiquitin-like_domsf"/>
</dbReference>
<dbReference type="Gene3D" id="2.30.29.30">
    <property type="entry name" value="Pleckstrin-homology domain (PH domain)/Phosphotyrosine-binding domain (PTB)"/>
    <property type="match status" value="1"/>
</dbReference>
<dbReference type="PROSITE" id="PS50238">
    <property type="entry name" value="RHOGAP"/>
    <property type="match status" value="1"/>
</dbReference>
<sequence length="1126" mass="127882">MNTPVPAPRLGGELKKPIPAPRTKIMLSRQKSNESSSSKSSEENSKPLSRTARRVRSFSYASKQIAGDIGGIVQNKFESTRQSVRRLTRTFSISSHPEENEVDNDKDDDNIDGNFDIFKSIKFESPIATPKPPEYINWEPHRKNAEEVLSEHLFNLPPPSYPPPSLPDDSLYNEPPAVPSPISTGSRKLVQRVPSNSDIYESVYPLQFKENSKNEFKDNASITTEDTSLTIDSNSELSRSSSWKFYDSVIGNSKEETEQKSKLPPIKAGESSRQLNDTDLNSNFSVEVRNSVYENCVIPSTPSRPSQSVIFQFDPLLNAETANANAVPDSTKTEEYKMLEEILQEDLYGNISGHRTIDTWSLSDSEVEEFANPPSPPVRFDSLMEEPVEPVEKDEKIRPAPLPPVVNNNPKNGGERKSWLKHVKDVVIASSDIIKGKHKEGMIQRPMVHMKNSAYKKGMLYKVQNGPVEDLFGEYSGRWCILENGNFVCYSNNTCENVKENFSIDTILSIESVKHPRLKLKSDNYELYCFKINASGKIRGSHVYGSRNASDRRLWMQTIAESLTTRFGTKLTSDFTRMGWTYVREGVTGKWKGAWLILSNRVLQYAIDGQPIKNLDLRKARCIALQTYEDADQNPPTSDKGPNTLVDACNSVVYLRMWTTRETKLWCHLIKLAAHNNGAGLDEQQLTKNEVPVIVEKCINFIYLKGSMTKGIYRQSGIGSLVSELLAKFAEDAWAVQITSDKFSEHDVATAIKRFFRDLPEPLMGITQRQYFYQVSLVKNKDDQIRMYKAALDNLPPIAYKTSRKLLGHLHFISTQSSKNFMNVLNLAAIWGPTLMHFKTDNGTPQPTGAHQQDVMVVADLISLYKHIFPEDALELEQEKVMLQVLEKHIQSPQGAVSKNAGDFRLWIYLGEKDGETFNVAIGPNKTALEVCNELSSKVNLQVYEMILEEVVLDGQMKRPIHHSEKILEIVLKWSYWDEVDRKDNYIVVSNLSKYTDYLETKALLISGEMKFADSKTKSYKNLTFDFSNGRLSSYKDKTCDIKISSWNMEDLCWYWGHESKRSPPSKWTITFFLKNEVPKRTRSQPFFGSIIIWPDSQSRANWLAIMLKTLYPDGITQPLHVNLSS</sequence>
<dbReference type="EMBL" id="JABFTP020000165">
    <property type="protein sequence ID" value="KAL3284888.1"/>
    <property type="molecule type" value="Genomic_DNA"/>
</dbReference>
<keyword evidence="1" id="KW-0343">GTPase activation</keyword>
<dbReference type="InterPro" id="IPR001849">
    <property type="entry name" value="PH_domain"/>
</dbReference>
<proteinExistence type="predicted"/>
<dbReference type="Gene3D" id="3.10.20.90">
    <property type="entry name" value="Phosphatidylinositol 3-kinase Catalytic Subunit, Chain A, domain 1"/>
    <property type="match status" value="1"/>
</dbReference>
<protein>
    <recommendedName>
        <fullName evidence="7">Arf-GAP with Rho-GAP domain, ANK repeat and PH domain-containing protein 2</fullName>
    </recommendedName>
</protein>
<dbReference type="SMART" id="SM00324">
    <property type="entry name" value="RhoGAP"/>
    <property type="match status" value="1"/>
</dbReference>
<dbReference type="SUPFAM" id="SSF50729">
    <property type="entry name" value="PH domain-like"/>
    <property type="match status" value="2"/>
</dbReference>
<dbReference type="PROSITE" id="PS50003">
    <property type="entry name" value="PH_DOMAIN"/>
    <property type="match status" value="1"/>
</dbReference>
<evidence type="ECO:0000259" key="4">
    <source>
        <dbReference type="PROSITE" id="PS50238"/>
    </source>
</evidence>
<reference evidence="5 6" key="1">
    <citation type="journal article" date="2021" name="BMC Biol.">
        <title>Horizontally acquired antibacterial genes associated with adaptive radiation of ladybird beetles.</title>
        <authorList>
            <person name="Li H.S."/>
            <person name="Tang X.F."/>
            <person name="Huang Y.H."/>
            <person name="Xu Z.Y."/>
            <person name="Chen M.L."/>
            <person name="Du X.Y."/>
            <person name="Qiu B.Y."/>
            <person name="Chen P.T."/>
            <person name="Zhang W."/>
            <person name="Slipinski A."/>
            <person name="Escalona H.E."/>
            <person name="Waterhouse R.M."/>
            <person name="Zwick A."/>
            <person name="Pang H."/>
        </authorList>
    </citation>
    <scope>NUCLEOTIDE SEQUENCE [LARGE SCALE GENOMIC DNA]</scope>
    <source>
        <strain evidence="5">SYSU2018</strain>
    </source>
</reference>
<feature type="region of interest" description="Disordered" evidence="2">
    <location>
        <begin position="149"/>
        <end position="189"/>
    </location>
</feature>
<evidence type="ECO:0000313" key="5">
    <source>
        <dbReference type="EMBL" id="KAL3284888.1"/>
    </source>
</evidence>
<dbReference type="InterPro" id="IPR052227">
    <property type="entry name" value="Arf-Rho-GAP_ANK-PH_domain"/>
</dbReference>
<feature type="region of interest" description="Disordered" evidence="2">
    <location>
        <begin position="254"/>
        <end position="278"/>
    </location>
</feature>
<accession>A0ABD2P2D2</accession>
<dbReference type="GO" id="GO:0005096">
    <property type="term" value="F:GTPase activator activity"/>
    <property type="evidence" value="ECO:0007669"/>
    <property type="project" value="UniProtKB-KW"/>
</dbReference>
<name>A0ABD2P2D2_9CUCU</name>
<keyword evidence="6" id="KW-1185">Reference proteome</keyword>
<organism evidence="5 6">
    <name type="scientific">Cryptolaemus montrouzieri</name>
    <dbReference type="NCBI Taxonomy" id="559131"/>
    <lineage>
        <taxon>Eukaryota</taxon>
        <taxon>Metazoa</taxon>
        <taxon>Ecdysozoa</taxon>
        <taxon>Arthropoda</taxon>
        <taxon>Hexapoda</taxon>
        <taxon>Insecta</taxon>
        <taxon>Pterygota</taxon>
        <taxon>Neoptera</taxon>
        <taxon>Endopterygota</taxon>
        <taxon>Coleoptera</taxon>
        <taxon>Polyphaga</taxon>
        <taxon>Cucujiformia</taxon>
        <taxon>Coccinelloidea</taxon>
        <taxon>Coccinellidae</taxon>
        <taxon>Scymninae</taxon>
        <taxon>Scymnini</taxon>
        <taxon>Cryptolaemus</taxon>
    </lineage>
</organism>
<dbReference type="Pfam" id="PF00169">
    <property type="entry name" value="PH"/>
    <property type="match status" value="1"/>
</dbReference>
<dbReference type="SUPFAM" id="SSF48350">
    <property type="entry name" value="GTPase activation domain, GAP"/>
    <property type="match status" value="1"/>
</dbReference>
<dbReference type="SMART" id="SM00233">
    <property type="entry name" value="PH"/>
    <property type="match status" value="2"/>
</dbReference>
<dbReference type="GO" id="GO:0048699">
    <property type="term" value="P:generation of neurons"/>
    <property type="evidence" value="ECO:0007669"/>
    <property type="project" value="UniProtKB-ARBA"/>
</dbReference>
<dbReference type="AlphaFoldDB" id="A0ABD2P2D2"/>
<feature type="region of interest" description="Disordered" evidence="2">
    <location>
        <begin position="76"/>
        <end position="111"/>
    </location>
</feature>
<feature type="compositionally biased region" description="Pro residues" evidence="2">
    <location>
        <begin position="156"/>
        <end position="166"/>
    </location>
</feature>